<dbReference type="Proteomes" id="UP000759537">
    <property type="component" value="Unassembled WGS sequence"/>
</dbReference>
<dbReference type="AlphaFoldDB" id="A0A9P5MQX9"/>
<evidence type="ECO:0008006" key="4">
    <source>
        <dbReference type="Google" id="ProtNLM"/>
    </source>
</evidence>
<accession>A0A9P5MQX9</accession>
<reference evidence="2" key="2">
    <citation type="journal article" date="2020" name="Nat. Commun.">
        <title>Large-scale genome sequencing of mycorrhizal fungi provides insights into the early evolution of symbiotic traits.</title>
        <authorList>
            <person name="Miyauchi S."/>
            <person name="Kiss E."/>
            <person name="Kuo A."/>
            <person name="Drula E."/>
            <person name="Kohler A."/>
            <person name="Sanchez-Garcia M."/>
            <person name="Morin E."/>
            <person name="Andreopoulos B."/>
            <person name="Barry K.W."/>
            <person name="Bonito G."/>
            <person name="Buee M."/>
            <person name="Carver A."/>
            <person name="Chen C."/>
            <person name="Cichocki N."/>
            <person name="Clum A."/>
            <person name="Culley D."/>
            <person name="Crous P.W."/>
            <person name="Fauchery L."/>
            <person name="Girlanda M."/>
            <person name="Hayes R.D."/>
            <person name="Keri Z."/>
            <person name="LaButti K."/>
            <person name="Lipzen A."/>
            <person name="Lombard V."/>
            <person name="Magnuson J."/>
            <person name="Maillard F."/>
            <person name="Murat C."/>
            <person name="Nolan M."/>
            <person name="Ohm R.A."/>
            <person name="Pangilinan J."/>
            <person name="Pereira M.F."/>
            <person name="Perotto S."/>
            <person name="Peter M."/>
            <person name="Pfister S."/>
            <person name="Riley R."/>
            <person name="Sitrit Y."/>
            <person name="Stielow J.B."/>
            <person name="Szollosi G."/>
            <person name="Zifcakova L."/>
            <person name="Stursova M."/>
            <person name="Spatafora J.W."/>
            <person name="Tedersoo L."/>
            <person name="Vaario L.M."/>
            <person name="Yamada A."/>
            <person name="Yan M."/>
            <person name="Wang P."/>
            <person name="Xu J."/>
            <person name="Bruns T."/>
            <person name="Baldrian P."/>
            <person name="Vilgalys R."/>
            <person name="Dunand C."/>
            <person name="Henrissat B."/>
            <person name="Grigoriev I.V."/>
            <person name="Hibbett D."/>
            <person name="Nagy L.G."/>
            <person name="Martin F.M."/>
        </authorList>
    </citation>
    <scope>NUCLEOTIDE SEQUENCE</scope>
    <source>
        <strain evidence="2">Prilba</strain>
    </source>
</reference>
<feature type="signal peptide" evidence="1">
    <location>
        <begin position="1"/>
        <end position="29"/>
    </location>
</feature>
<sequence length="83" mass="9535">MWRATTKVPNFLVWRTCLLFLRTSPQTEHINPLSSSIHRKAMIELLSRPVRQLRPLTSRIGCYGSDSKRTQVSPPNACSCHRT</sequence>
<organism evidence="2 3">
    <name type="scientific">Russula ochroleuca</name>
    <dbReference type="NCBI Taxonomy" id="152965"/>
    <lineage>
        <taxon>Eukaryota</taxon>
        <taxon>Fungi</taxon>
        <taxon>Dikarya</taxon>
        <taxon>Basidiomycota</taxon>
        <taxon>Agaricomycotina</taxon>
        <taxon>Agaricomycetes</taxon>
        <taxon>Russulales</taxon>
        <taxon>Russulaceae</taxon>
        <taxon>Russula</taxon>
    </lineage>
</organism>
<proteinExistence type="predicted"/>
<evidence type="ECO:0000256" key="1">
    <source>
        <dbReference type="SAM" id="SignalP"/>
    </source>
</evidence>
<keyword evidence="3" id="KW-1185">Reference proteome</keyword>
<reference evidence="2" key="1">
    <citation type="submission" date="2019-10" db="EMBL/GenBank/DDBJ databases">
        <authorList>
            <consortium name="DOE Joint Genome Institute"/>
            <person name="Kuo A."/>
            <person name="Miyauchi S."/>
            <person name="Kiss E."/>
            <person name="Drula E."/>
            <person name="Kohler A."/>
            <person name="Sanchez-Garcia M."/>
            <person name="Andreopoulos B."/>
            <person name="Barry K.W."/>
            <person name="Bonito G."/>
            <person name="Buee M."/>
            <person name="Carver A."/>
            <person name="Chen C."/>
            <person name="Cichocki N."/>
            <person name="Clum A."/>
            <person name="Culley D."/>
            <person name="Crous P.W."/>
            <person name="Fauchery L."/>
            <person name="Girlanda M."/>
            <person name="Hayes R."/>
            <person name="Keri Z."/>
            <person name="LaButti K."/>
            <person name="Lipzen A."/>
            <person name="Lombard V."/>
            <person name="Magnuson J."/>
            <person name="Maillard F."/>
            <person name="Morin E."/>
            <person name="Murat C."/>
            <person name="Nolan M."/>
            <person name="Ohm R."/>
            <person name="Pangilinan J."/>
            <person name="Pereira M."/>
            <person name="Perotto S."/>
            <person name="Peter M."/>
            <person name="Riley R."/>
            <person name="Sitrit Y."/>
            <person name="Stielow B."/>
            <person name="Szollosi G."/>
            <person name="Zifcakova L."/>
            <person name="Stursova M."/>
            <person name="Spatafora J.W."/>
            <person name="Tedersoo L."/>
            <person name="Vaario L.-M."/>
            <person name="Yamada A."/>
            <person name="Yan M."/>
            <person name="Wang P."/>
            <person name="Xu J."/>
            <person name="Bruns T."/>
            <person name="Baldrian P."/>
            <person name="Vilgalys R."/>
            <person name="Henrissat B."/>
            <person name="Grigoriev I.V."/>
            <person name="Hibbett D."/>
            <person name="Nagy L.G."/>
            <person name="Martin F.M."/>
        </authorList>
    </citation>
    <scope>NUCLEOTIDE SEQUENCE</scope>
    <source>
        <strain evidence="2">Prilba</strain>
    </source>
</reference>
<comment type="caution">
    <text evidence="2">The sequence shown here is derived from an EMBL/GenBank/DDBJ whole genome shotgun (WGS) entry which is preliminary data.</text>
</comment>
<gene>
    <name evidence="2" type="ORF">DFH94DRAFT_767120</name>
</gene>
<keyword evidence="1" id="KW-0732">Signal</keyword>
<protein>
    <recommendedName>
        <fullName evidence="4">Secreted protein</fullName>
    </recommendedName>
</protein>
<evidence type="ECO:0000313" key="2">
    <source>
        <dbReference type="EMBL" id="KAF8472193.1"/>
    </source>
</evidence>
<name>A0A9P5MQX9_9AGAM</name>
<dbReference type="EMBL" id="WHVB01000021">
    <property type="protein sequence ID" value="KAF8472193.1"/>
    <property type="molecule type" value="Genomic_DNA"/>
</dbReference>
<feature type="chain" id="PRO_5040331486" description="Secreted protein" evidence="1">
    <location>
        <begin position="30"/>
        <end position="83"/>
    </location>
</feature>
<evidence type="ECO:0000313" key="3">
    <source>
        <dbReference type="Proteomes" id="UP000759537"/>
    </source>
</evidence>